<evidence type="ECO:0000259" key="6">
    <source>
        <dbReference type="PROSITE" id="PS50885"/>
    </source>
</evidence>
<proteinExistence type="inferred from homology"/>
<dbReference type="PANTHER" id="PTHR32089">
    <property type="entry name" value="METHYL-ACCEPTING CHEMOTAXIS PROTEIN MCPB"/>
    <property type="match status" value="1"/>
</dbReference>
<evidence type="ECO:0000256" key="2">
    <source>
        <dbReference type="ARBA" id="ARBA00029447"/>
    </source>
</evidence>
<name>A0A1Y2K4U5_9PROT</name>
<evidence type="ECO:0000256" key="4">
    <source>
        <dbReference type="SAM" id="Phobius"/>
    </source>
</evidence>
<keyword evidence="4" id="KW-0472">Membrane</keyword>
<dbReference type="EMBL" id="LVJN01000019">
    <property type="protein sequence ID" value="OSM04003.1"/>
    <property type="molecule type" value="Genomic_DNA"/>
</dbReference>
<dbReference type="PANTHER" id="PTHR32089:SF112">
    <property type="entry name" value="LYSOZYME-LIKE PROTEIN-RELATED"/>
    <property type="match status" value="1"/>
</dbReference>
<protein>
    <submittedName>
        <fullName evidence="7">Putative methyl-accepting chemotaxis sensory transducer</fullName>
    </submittedName>
</protein>
<keyword evidence="4" id="KW-1133">Transmembrane helix</keyword>
<evidence type="ECO:0000259" key="5">
    <source>
        <dbReference type="PROSITE" id="PS50111"/>
    </source>
</evidence>
<evidence type="ECO:0000313" key="7">
    <source>
        <dbReference type="EMBL" id="OSM04003.1"/>
    </source>
</evidence>
<organism evidence="7 8">
    <name type="scientific">Magnetofaba australis IT-1</name>
    <dbReference type="NCBI Taxonomy" id="1434232"/>
    <lineage>
        <taxon>Bacteria</taxon>
        <taxon>Pseudomonadati</taxon>
        <taxon>Pseudomonadota</taxon>
        <taxon>Magnetococcia</taxon>
        <taxon>Magnetococcales</taxon>
        <taxon>Magnetococcaceae</taxon>
        <taxon>Magnetofaba</taxon>
    </lineage>
</organism>
<feature type="transmembrane region" description="Helical" evidence="4">
    <location>
        <begin position="215"/>
        <end position="236"/>
    </location>
</feature>
<evidence type="ECO:0000256" key="1">
    <source>
        <dbReference type="ARBA" id="ARBA00023224"/>
    </source>
</evidence>
<dbReference type="Pfam" id="PF00672">
    <property type="entry name" value="HAMP"/>
    <property type="match status" value="1"/>
</dbReference>
<dbReference type="InterPro" id="IPR004090">
    <property type="entry name" value="Chemotax_Me-accpt_rcpt"/>
</dbReference>
<reference evidence="7 8" key="1">
    <citation type="journal article" date="2016" name="BMC Genomics">
        <title>Combined genomic and structural analyses of a cultured magnetotactic bacterium reveals its niche adaptation to a dynamic environment.</title>
        <authorList>
            <person name="Araujo A.C."/>
            <person name="Morillo V."/>
            <person name="Cypriano J."/>
            <person name="Teixeira L.C."/>
            <person name="Leao P."/>
            <person name="Lyra S."/>
            <person name="Almeida L.G."/>
            <person name="Bazylinski D.A."/>
            <person name="Vasconcellos A.T."/>
            <person name="Abreu F."/>
            <person name="Lins U."/>
        </authorList>
    </citation>
    <scope>NUCLEOTIDE SEQUENCE [LARGE SCALE GENOMIC DNA]</scope>
    <source>
        <strain evidence="7 8">IT-1</strain>
    </source>
</reference>
<dbReference type="CDD" id="cd06225">
    <property type="entry name" value="HAMP"/>
    <property type="match status" value="1"/>
</dbReference>
<dbReference type="Proteomes" id="UP000194003">
    <property type="component" value="Unassembled WGS sequence"/>
</dbReference>
<dbReference type="Gene3D" id="6.10.340.10">
    <property type="match status" value="1"/>
</dbReference>
<dbReference type="SUPFAM" id="SSF58104">
    <property type="entry name" value="Methyl-accepting chemotaxis protein (MCP) signaling domain"/>
    <property type="match status" value="1"/>
</dbReference>
<dbReference type="STRING" id="1434232.MAIT1_03743"/>
<dbReference type="SMART" id="SM00304">
    <property type="entry name" value="HAMP"/>
    <property type="match status" value="1"/>
</dbReference>
<dbReference type="OrthoDB" id="266313at2"/>
<dbReference type="PROSITE" id="PS50885">
    <property type="entry name" value="HAMP"/>
    <property type="match status" value="1"/>
</dbReference>
<sequence length="822" mass="88423">MMLALGVIFIAWTGQAKEEEELAFLDEARAITAQVEAARQYMETLQNEKIFNPELLHEAQQMVAKSGAKTPEQIIQAARGSRYYKSIPIVASWTIGNHKAEGAGYQFRVVRENARNPDNEAKGVEREMLEQMKRENAKEIWLIDDDLKAMRYMRPIVLTKGCMACHGAKEDDDNGDGLDTLGLKMEGWKVGEVRGAFQIIADLGPLHARLNKIRLHILGIGAGILLVVALLVIFLVRSFATHPLAQLRQVLLRLSQGELTVQTPKREGNDEIALITQAVNSLANQFLSMIEKVFLHVNSITACVGELSIARDGLSTDSHKNHALAQDIVDEQHQIDQAMSAITSAAQQSSASVGEMNEASERASVNIRGIADNAEVISGNINTMASAAEEITANIAGVNGSLEQVDTSVKEVATSIRDLNLALSGIRDLCQEARSASEEANVEAQGSAKAMQKLHDSARAIGAVADSISGIAQQTNMLALNASIEAAGAGEAGKGFAVVANEVKELAAQTSEATKQIAKTIHEIQSSADAVSQANQGVLTRIEGIFKANDEIADQVREQNDNIGGISGNMDAVSTAAAEVTARAQELNAAAEEVARSALEAANGASDIAHSASEAANEGASLLQRSEEVRAGSQEVLKSVESARQSMTASEARLKEMLENSGLIDGAIHHTSLLISTTAIPAKKLVESAAQLNAGDQPFDVASIKSAHLKWLGKLEDVIRGRTALKPEEVASGRECAFGKWYYSDGEQCFGAMPIYQKVGEVHLQVHELARETVSLVSSKQVDQALENMDRFNTVKDELFDLLDNLYDEACAQKSTLNCMNK</sequence>
<dbReference type="Pfam" id="PF11845">
    <property type="entry name" value="Tll0287-like"/>
    <property type="match status" value="1"/>
</dbReference>
<dbReference type="PROSITE" id="PS50111">
    <property type="entry name" value="CHEMOTAXIS_TRANSDUC_2"/>
    <property type="match status" value="1"/>
</dbReference>
<evidence type="ECO:0000313" key="8">
    <source>
        <dbReference type="Proteomes" id="UP000194003"/>
    </source>
</evidence>
<comment type="caution">
    <text evidence="7">The sequence shown here is derived from an EMBL/GenBank/DDBJ whole genome shotgun (WGS) entry which is preliminary data.</text>
</comment>
<dbReference type="SMART" id="SM00283">
    <property type="entry name" value="MA"/>
    <property type="match status" value="1"/>
</dbReference>
<dbReference type="GO" id="GO:0007165">
    <property type="term" value="P:signal transduction"/>
    <property type="evidence" value="ECO:0007669"/>
    <property type="project" value="UniProtKB-KW"/>
</dbReference>
<gene>
    <name evidence="7" type="ORF">MAIT1_03743</name>
</gene>
<feature type="domain" description="HAMP" evidence="6">
    <location>
        <begin position="238"/>
        <end position="291"/>
    </location>
</feature>
<dbReference type="Gene3D" id="1.10.287.950">
    <property type="entry name" value="Methyl-accepting chemotaxis protein"/>
    <property type="match status" value="1"/>
</dbReference>
<evidence type="ECO:0000256" key="3">
    <source>
        <dbReference type="PROSITE-ProRule" id="PRU00284"/>
    </source>
</evidence>
<keyword evidence="1 3" id="KW-0807">Transducer</keyword>
<dbReference type="GO" id="GO:0016020">
    <property type="term" value="C:membrane"/>
    <property type="evidence" value="ECO:0007669"/>
    <property type="project" value="InterPro"/>
</dbReference>
<dbReference type="PRINTS" id="PR00260">
    <property type="entry name" value="CHEMTRNSDUCR"/>
</dbReference>
<dbReference type="InterPro" id="IPR025991">
    <property type="entry name" value="Chemoreceptor_zinc-bind_dom"/>
</dbReference>
<dbReference type="InterPro" id="IPR021796">
    <property type="entry name" value="Tll0287-like_dom"/>
</dbReference>
<dbReference type="AlphaFoldDB" id="A0A1Y2K4U5"/>
<dbReference type="InterPro" id="IPR003660">
    <property type="entry name" value="HAMP_dom"/>
</dbReference>
<dbReference type="GO" id="GO:0004888">
    <property type="term" value="F:transmembrane signaling receptor activity"/>
    <property type="evidence" value="ECO:0007669"/>
    <property type="project" value="InterPro"/>
</dbReference>
<dbReference type="SUPFAM" id="SSF158472">
    <property type="entry name" value="HAMP domain-like"/>
    <property type="match status" value="1"/>
</dbReference>
<dbReference type="Gene3D" id="1.20.120.30">
    <property type="entry name" value="Aspartate receptor, ligand-binding domain"/>
    <property type="match status" value="1"/>
</dbReference>
<keyword evidence="8" id="KW-1185">Reference proteome</keyword>
<dbReference type="Pfam" id="PF13682">
    <property type="entry name" value="CZB"/>
    <property type="match status" value="1"/>
</dbReference>
<accession>A0A1Y2K4U5</accession>
<dbReference type="InterPro" id="IPR004089">
    <property type="entry name" value="MCPsignal_dom"/>
</dbReference>
<feature type="domain" description="Methyl-accepting transducer" evidence="5">
    <location>
        <begin position="366"/>
        <end position="595"/>
    </location>
</feature>
<dbReference type="Pfam" id="PF00015">
    <property type="entry name" value="MCPsignal"/>
    <property type="match status" value="1"/>
</dbReference>
<dbReference type="GO" id="GO:0006935">
    <property type="term" value="P:chemotaxis"/>
    <property type="evidence" value="ECO:0007669"/>
    <property type="project" value="InterPro"/>
</dbReference>
<comment type="similarity">
    <text evidence="2">Belongs to the methyl-accepting chemotaxis (MCP) protein family.</text>
</comment>
<keyword evidence="4" id="KW-0812">Transmembrane</keyword>